<evidence type="ECO:0000256" key="5">
    <source>
        <dbReference type="SAM" id="Phobius"/>
    </source>
</evidence>
<keyword evidence="8" id="KW-1185">Reference proteome</keyword>
<dbReference type="PANTHER" id="PTHR23112">
    <property type="entry name" value="G PROTEIN-COUPLED RECEPTOR 157-RELATED"/>
    <property type="match status" value="1"/>
</dbReference>
<dbReference type="GO" id="GO:0004930">
    <property type="term" value="F:G protein-coupled receptor activity"/>
    <property type="evidence" value="ECO:0007669"/>
    <property type="project" value="InterPro"/>
</dbReference>
<dbReference type="InterPro" id="IPR017452">
    <property type="entry name" value="GPCR_Rhodpsn_7TM"/>
</dbReference>
<dbReference type="PANTHER" id="PTHR23112:SF0">
    <property type="entry name" value="TRANSMEMBRANE PROTEIN 116"/>
    <property type="match status" value="1"/>
</dbReference>
<dbReference type="InterPro" id="IPR000276">
    <property type="entry name" value="GPCR_Rhodpsn"/>
</dbReference>
<feature type="transmembrane region" description="Helical" evidence="5">
    <location>
        <begin position="88"/>
        <end position="115"/>
    </location>
</feature>
<dbReference type="Gene3D" id="1.20.1070.10">
    <property type="entry name" value="Rhodopsin 7-helix transmembrane proteins"/>
    <property type="match status" value="1"/>
</dbReference>
<dbReference type="AlphaFoldDB" id="A0A238F8P2"/>
<keyword evidence="4 5" id="KW-0472">Membrane</keyword>
<comment type="subcellular location">
    <subcellularLocation>
        <location evidence="1">Membrane</location>
        <topology evidence="1">Multi-pass membrane protein</topology>
    </subcellularLocation>
</comment>
<dbReference type="Proteomes" id="UP000198372">
    <property type="component" value="Unassembled WGS sequence"/>
</dbReference>
<evidence type="ECO:0000259" key="6">
    <source>
        <dbReference type="PROSITE" id="PS50262"/>
    </source>
</evidence>
<dbReference type="SUPFAM" id="SSF81321">
    <property type="entry name" value="Family A G protein-coupled receptor-like"/>
    <property type="match status" value="1"/>
</dbReference>
<proteinExistence type="predicted"/>
<evidence type="ECO:0000256" key="4">
    <source>
        <dbReference type="ARBA" id="ARBA00023136"/>
    </source>
</evidence>
<feature type="transmembrane region" description="Helical" evidence="5">
    <location>
        <begin position="60"/>
        <end position="76"/>
    </location>
</feature>
<keyword evidence="3 5" id="KW-1133">Transmembrane helix</keyword>
<accession>A0A238F8P2</accession>
<feature type="transmembrane region" description="Helical" evidence="5">
    <location>
        <begin position="127"/>
        <end position="148"/>
    </location>
</feature>
<feature type="transmembrane region" description="Helical" evidence="5">
    <location>
        <begin position="213"/>
        <end position="234"/>
    </location>
</feature>
<dbReference type="GO" id="GO:0005886">
    <property type="term" value="C:plasma membrane"/>
    <property type="evidence" value="ECO:0007669"/>
    <property type="project" value="TreeGrafter"/>
</dbReference>
<evidence type="ECO:0000256" key="3">
    <source>
        <dbReference type="ARBA" id="ARBA00022989"/>
    </source>
</evidence>
<dbReference type="STRING" id="269621.A0A238F8P2"/>
<dbReference type="EMBL" id="FMSP01000003">
    <property type="protein sequence ID" value="SCV68393.1"/>
    <property type="molecule type" value="Genomic_DNA"/>
</dbReference>
<evidence type="ECO:0000313" key="8">
    <source>
        <dbReference type="Proteomes" id="UP000198372"/>
    </source>
</evidence>
<dbReference type="PROSITE" id="PS50262">
    <property type="entry name" value="G_PROTEIN_RECEP_F1_2"/>
    <property type="match status" value="1"/>
</dbReference>
<feature type="transmembrane region" description="Helical" evidence="5">
    <location>
        <begin position="445"/>
        <end position="464"/>
    </location>
</feature>
<sequence>MAARGGFTHADKVANLVVASWACWLVHYAPHRIIDRFIVWATARHTTKFHADDRGATPDFSLLGGASIIVGYIISFSSGQNRLRQRIVLGLGVVDFIVALTVVTGTSLSLAGRAFGTNSAACDTFGFFYQTCTIVSAVWTVTIALVTYTTLVYPLSKCTSALEKRGASWVIWGLAYLIGIVPSIVGAVVWNMVDIGGICFYEPTSLEAKIMLFIPRGIAMFVTIGIYITLFVFFQRRDLSVFGNTMSSIGDEEEDEQAITDAGLRQRLSSLVSWNRRSSDMTQIQRHSLALLPEEHLANQRPSVASEETAVTPPTRRSSAIIIALPPSSASHSADESSPEHEQMPFDRQMLSPKLRAQACPEVSILSTNYRFGSVSEAADSHVRTPDKGPRKLSARQLNRRLSLLMGLYPLAYLILFSVSVARVITQLVTNDYVSPKFAKVSRWLVLAQGFVDGILYLVIELLFRRSVRSRT</sequence>
<feature type="transmembrane region" description="Helical" evidence="5">
    <location>
        <begin position="169"/>
        <end position="193"/>
    </location>
</feature>
<protein>
    <submittedName>
        <fullName evidence="7">BQ2448_514 protein</fullName>
    </submittedName>
</protein>
<dbReference type="Pfam" id="PF00001">
    <property type="entry name" value="7tm_1"/>
    <property type="match status" value="1"/>
</dbReference>
<evidence type="ECO:0000313" key="7">
    <source>
        <dbReference type="EMBL" id="SCV68393.1"/>
    </source>
</evidence>
<dbReference type="OrthoDB" id="100006at2759"/>
<reference evidence="8" key="1">
    <citation type="submission" date="2016-09" db="EMBL/GenBank/DDBJ databases">
        <authorList>
            <person name="Jeantristanb JTB J.-T."/>
            <person name="Ricardo R."/>
        </authorList>
    </citation>
    <scope>NUCLEOTIDE SEQUENCE [LARGE SCALE GENOMIC DNA]</scope>
</reference>
<dbReference type="GO" id="GO:0007189">
    <property type="term" value="P:adenylate cyclase-activating G protein-coupled receptor signaling pathway"/>
    <property type="evidence" value="ECO:0007669"/>
    <property type="project" value="TreeGrafter"/>
</dbReference>
<name>A0A238F8P2_9BASI</name>
<gene>
    <name evidence="7" type="ORF">BQ2448_514</name>
</gene>
<feature type="domain" description="G-protein coupled receptors family 1 profile" evidence="6">
    <location>
        <begin position="66"/>
        <end position="457"/>
    </location>
</feature>
<keyword evidence="2 5" id="KW-0812">Transmembrane</keyword>
<feature type="transmembrane region" description="Helical" evidence="5">
    <location>
        <begin position="402"/>
        <end position="425"/>
    </location>
</feature>
<evidence type="ECO:0000256" key="1">
    <source>
        <dbReference type="ARBA" id="ARBA00004141"/>
    </source>
</evidence>
<organism evidence="7 8">
    <name type="scientific">Microbotryum intermedium</name>
    <dbReference type="NCBI Taxonomy" id="269621"/>
    <lineage>
        <taxon>Eukaryota</taxon>
        <taxon>Fungi</taxon>
        <taxon>Dikarya</taxon>
        <taxon>Basidiomycota</taxon>
        <taxon>Pucciniomycotina</taxon>
        <taxon>Microbotryomycetes</taxon>
        <taxon>Microbotryales</taxon>
        <taxon>Microbotryaceae</taxon>
        <taxon>Microbotryum</taxon>
    </lineage>
</organism>
<evidence type="ECO:0000256" key="2">
    <source>
        <dbReference type="ARBA" id="ARBA00022692"/>
    </source>
</evidence>